<organism evidence="1 2">
    <name type="scientific">Gaetbulibacter aquiaggeris</name>
    <dbReference type="NCBI Taxonomy" id="1735373"/>
    <lineage>
        <taxon>Bacteria</taxon>
        <taxon>Pseudomonadati</taxon>
        <taxon>Bacteroidota</taxon>
        <taxon>Flavobacteriia</taxon>
        <taxon>Flavobacteriales</taxon>
        <taxon>Flavobacteriaceae</taxon>
        <taxon>Gaetbulibacter</taxon>
    </lineage>
</organism>
<evidence type="ECO:0008006" key="3">
    <source>
        <dbReference type="Google" id="ProtNLM"/>
    </source>
</evidence>
<reference evidence="1 2" key="1">
    <citation type="submission" date="2024-02" db="EMBL/GenBank/DDBJ databases">
        <title>A Gaetbulibacter species isolated from tidal flats and genomic insights of their niches.</title>
        <authorList>
            <person name="Ye Y."/>
        </authorList>
    </citation>
    <scope>NUCLEOTIDE SEQUENCE [LARGE SCALE GENOMIC DNA]</scope>
    <source>
        <strain evidence="1 2">KEM-8</strain>
    </source>
</reference>
<evidence type="ECO:0000313" key="1">
    <source>
        <dbReference type="EMBL" id="MFH6767158.1"/>
    </source>
</evidence>
<name>A0ABW7MMV5_9FLAO</name>
<dbReference type="Proteomes" id="UP001610104">
    <property type="component" value="Unassembled WGS sequence"/>
</dbReference>
<gene>
    <name evidence="1" type="ORF">V8G56_00300</name>
</gene>
<dbReference type="RefSeq" id="WP_395436434.1">
    <property type="nucleotide sequence ID" value="NZ_JBAWKC010000001.1"/>
</dbReference>
<comment type="caution">
    <text evidence="1">The sequence shown here is derived from an EMBL/GenBank/DDBJ whole genome shotgun (WGS) entry which is preliminary data.</text>
</comment>
<proteinExistence type="predicted"/>
<protein>
    <recommendedName>
        <fullName evidence="3">YCII-related domain-containing protein</fullName>
    </recommendedName>
</protein>
<sequence>MRLFFIIGIILLNLTSCRKVVKSNSEINTEDTLKIQSIDSSANAILEFKSEQKKDSILTVTNQKTIKQIKQELIQKGFQTFDYVDVKSKDTILMQQYFIAFLKSGPTRSQTKKEADSLQSLHLAHLSKMYELGYADISGPFGDNGEIRGISIYNVPTLYMADSLANLDPMVKAGRLIIEIHPWWAAKGFSLR</sequence>
<dbReference type="SUPFAM" id="SSF54909">
    <property type="entry name" value="Dimeric alpha+beta barrel"/>
    <property type="match status" value="1"/>
</dbReference>
<evidence type="ECO:0000313" key="2">
    <source>
        <dbReference type="Proteomes" id="UP001610104"/>
    </source>
</evidence>
<accession>A0ABW7MMV5</accession>
<dbReference type="EMBL" id="JBAWKC010000001">
    <property type="protein sequence ID" value="MFH6767158.1"/>
    <property type="molecule type" value="Genomic_DNA"/>
</dbReference>
<dbReference type="InterPro" id="IPR011008">
    <property type="entry name" value="Dimeric_a/b-barrel"/>
</dbReference>
<keyword evidence="2" id="KW-1185">Reference proteome</keyword>